<evidence type="ECO:0000313" key="3">
    <source>
        <dbReference type="Proteomes" id="UP000234789"/>
    </source>
</evidence>
<evidence type="ECO:0000313" key="2">
    <source>
        <dbReference type="EMBL" id="PLT47910.1"/>
    </source>
</evidence>
<organism evidence="2 3">
    <name type="scientific">Paenibacillus pasadenensis</name>
    <dbReference type="NCBI Taxonomy" id="217090"/>
    <lineage>
        <taxon>Bacteria</taxon>
        <taxon>Bacillati</taxon>
        <taxon>Bacillota</taxon>
        <taxon>Bacilli</taxon>
        <taxon>Bacillales</taxon>
        <taxon>Paenibacillaceae</taxon>
        <taxon>Paenibacillus</taxon>
    </lineage>
</organism>
<dbReference type="Proteomes" id="UP000234789">
    <property type="component" value="Unassembled WGS sequence"/>
</dbReference>
<protein>
    <recommendedName>
        <fullName evidence="1">HD-GYP domain-containing protein</fullName>
    </recommendedName>
</protein>
<dbReference type="PANTHER" id="PTHR43155">
    <property type="entry name" value="CYCLIC DI-GMP PHOSPHODIESTERASE PA4108-RELATED"/>
    <property type="match status" value="1"/>
</dbReference>
<name>A0A2N5NCB7_9BACL</name>
<dbReference type="OrthoDB" id="9759601at2"/>
<dbReference type="SMART" id="SM00471">
    <property type="entry name" value="HDc"/>
    <property type="match status" value="1"/>
</dbReference>
<dbReference type="PROSITE" id="PS51832">
    <property type="entry name" value="HD_GYP"/>
    <property type="match status" value="1"/>
</dbReference>
<feature type="domain" description="HD-GYP" evidence="1">
    <location>
        <begin position="115"/>
        <end position="311"/>
    </location>
</feature>
<proteinExistence type="predicted"/>
<dbReference type="Pfam" id="PF13487">
    <property type="entry name" value="HD_5"/>
    <property type="match status" value="1"/>
</dbReference>
<evidence type="ECO:0000259" key="1">
    <source>
        <dbReference type="PROSITE" id="PS51832"/>
    </source>
</evidence>
<dbReference type="InterPro" id="IPR003607">
    <property type="entry name" value="HD/PDEase_dom"/>
</dbReference>
<reference evidence="2 3" key="1">
    <citation type="submission" date="2017-05" db="EMBL/GenBank/DDBJ databases">
        <title>Functional genome analysis of Paenibacillus pasadenensis strain R16: insights on endophytic life style and antifungal activity.</title>
        <authorList>
            <person name="Passera A."/>
            <person name="Marcolungo L."/>
            <person name="Casati P."/>
            <person name="Brasca M."/>
            <person name="Quaglino F."/>
            <person name="Delledonne M."/>
        </authorList>
    </citation>
    <scope>NUCLEOTIDE SEQUENCE [LARGE SCALE GENOMIC DNA]</scope>
    <source>
        <strain evidence="2 3">R16</strain>
    </source>
</reference>
<dbReference type="AlphaFoldDB" id="A0A2N5NCB7"/>
<gene>
    <name evidence="2" type="ORF">B8V81_0042</name>
</gene>
<dbReference type="RefSeq" id="WP_028597995.1">
    <property type="nucleotide sequence ID" value="NZ_BIMM01000021.1"/>
</dbReference>
<dbReference type="InterPro" id="IPR037522">
    <property type="entry name" value="HD_GYP_dom"/>
</dbReference>
<keyword evidence="3" id="KW-1185">Reference proteome</keyword>
<accession>A0A2N5NCB7</accession>
<dbReference type="SUPFAM" id="SSF109604">
    <property type="entry name" value="HD-domain/PDEase-like"/>
    <property type="match status" value="1"/>
</dbReference>
<dbReference type="PANTHER" id="PTHR43155:SF2">
    <property type="entry name" value="CYCLIC DI-GMP PHOSPHODIESTERASE PA4108"/>
    <property type="match status" value="1"/>
</dbReference>
<sequence>MPIVDRSLLKPGDVVSQDVLTPLGSVLFHKGRVITLRELDILTAFLVQQVSVDRGEETSPAAASEAAAAAAPAARSALHAEYEEMAAQLRKAYALVAGGDALPLLSLRTQLERLLAHSADYQVLAFRPRQASREDFYFHSSVLSALTCYRLAQWTDLPQKDWMQVALAGLLHDIGNVKLDRDILMKPGVLSASEQEEMKRHTLNGYQLLKPIAALNEGVKLSALQHHERVDGSGYPLGLGADNIHRYAKLVAIADIFHAMTLDRAYRPAMSPYVVLEQIEKDAFGSLDPGSVRKFIEKATQFQNGSLVRLSDGRIGEIVFTDRTAPIRPWVSVSGTIVNLSVERQLYIDECISH</sequence>
<comment type="caution">
    <text evidence="2">The sequence shown here is derived from an EMBL/GenBank/DDBJ whole genome shotgun (WGS) entry which is preliminary data.</text>
</comment>
<dbReference type="CDD" id="cd00077">
    <property type="entry name" value="HDc"/>
    <property type="match status" value="1"/>
</dbReference>
<dbReference type="Gene3D" id="1.10.3210.10">
    <property type="entry name" value="Hypothetical protein af1432"/>
    <property type="match status" value="1"/>
</dbReference>
<dbReference type="EMBL" id="NFEZ01000001">
    <property type="protein sequence ID" value="PLT47910.1"/>
    <property type="molecule type" value="Genomic_DNA"/>
</dbReference>